<protein>
    <submittedName>
        <fullName evidence="3">Extracellular solute-binding protein</fullName>
    </submittedName>
</protein>
<dbReference type="InterPro" id="IPR006059">
    <property type="entry name" value="SBP"/>
</dbReference>
<geneLocation type="plasmid" evidence="3 4">
    <name>unnamed2</name>
</geneLocation>
<dbReference type="EMBL" id="CP042263">
    <property type="protein sequence ID" value="QDY70750.1"/>
    <property type="molecule type" value="Genomic_DNA"/>
</dbReference>
<feature type="signal peptide" evidence="2">
    <location>
        <begin position="1"/>
        <end position="21"/>
    </location>
</feature>
<dbReference type="AlphaFoldDB" id="A0A5B8J913"/>
<proteinExistence type="predicted"/>
<dbReference type="OrthoDB" id="9766989at2"/>
<dbReference type="GO" id="GO:0030976">
    <property type="term" value="F:thiamine pyrophosphate binding"/>
    <property type="evidence" value="ECO:0007669"/>
    <property type="project" value="TreeGrafter"/>
</dbReference>
<dbReference type="KEGG" id="lit:FPZ52_13615"/>
<dbReference type="RefSeq" id="WP_146366166.1">
    <property type="nucleotide sequence ID" value="NZ_CP042263.1"/>
</dbReference>
<feature type="chain" id="PRO_5023137634" evidence="2">
    <location>
        <begin position="22"/>
        <end position="339"/>
    </location>
</feature>
<evidence type="ECO:0000256" key="2">
    <source>
        <dbReference type="SAM" id="SignalP"/>
    </source>
</evidence>
<organism evidence="3 4">
    <name type="scientific">Qingshengfaniella alkalisoli</name>
    <dbReference type="NCBI Taxonomy" id="2599296"/>
    <lineage>
        <taxon>Bacteria</taxon>
        <taxon>Pseudomonadati</taxon>
        <taxon>Pseudomonadota</taxon>
        <taxon>Alphaproteobacteria</taxon>
        <taxon>Rhodobacterales</taxon>
        <taxon>Paracoccaceae</taxon>
        <taxon>Qingshengfaniella</taxon>
    </lineage>
</organism>
<dbReference type="PANTHER" id="PTHR30006:SF2">
    <property type="entry name" value="ABC TRANSPORTER SUBSTRATE-BINDING PROTEIN"/>
    <property type="match status" value="1"/>
</dbReference>
<dbReference type="Proteomes" id="UP000318483">
    <property type="component" value="Plasmid unnamed2"/>
</dbReference>
<dbReference type="CDD" id="cd13589">
    <property type="entry name" value="PBP2_polyamine_RpCGA009"/>
    <property type="match status" value="1"/>
</dbReference>
<dbReference type="GO" id="GO:0030288">
    <property type="term" value="C:outer membrane-bounded periplasmic space"/>
    <property type="evidence" value="ECO:0007669"/>
    <property type="project" value="TreeGrafter"/>
</dbReference>
<accession>A0A5B8J913</accession>
<dbReference type="PANTHER" id="PTHR30006">
    <property type="entry name" value="THIAMINE-BINDING PERIPLASMIC PROTEIN-RELATED"/>
    <property type="match status" value="1"/>
</dbReference>
<dbReference type="Pfam" id="PF13416">
    <property type="entry name" value="SBP_bac_8"/>
    <property type="match status" value="1"/>
</dbReference>
<dbReference type="GO" id="GO:0015888">
    <property type="term" value="P:thiamine transport"/>
    <property type="evidence" value="ECO:0007669"/>
    <property type="project" value="TreeGrafter"/>
</dbReference>
<sequence>MNRTLTSGLIAFTAIAGSAQAQDTFTVSWWGYNGDKLQANIIEPFQEMCDCEVVFETGNNADRLNKLAIRKGAGVDVIFLTDSYSQIGIEQGLFQEVDRAKIPNVEKLYDMAQAPQGNYGPAYSIGRVGIVYDSEKVEPITGWSDLWRDDLADAIALPGITTTSGPMMVLRAGTHAGADAYEDADVAFGAIEELKPNVVKTYRTGSEMVNLISTGEATVAVTQDFTLASLQDAVPSMVWADLSDGDIATLNTINIPTGAANVDLAHEFINFVLSTEIQQIEAEQGVDAPVNDDVELTPEEAALWTYGDDMIASLNRLDYEALNAAKTDWIDRWNEIFGM</sequence>
<gene>
    <name evidence="3" type="ORF">FPZ52_13615</name>
</gene>
<evidence type="ECO:0000313" key="3">
    <source>
        <dbReference type="EMBL" id="QDY70750.1"/>
    </source>
</evidence>
<name>A0A5B8J913_9RHOB</name>
<evidence type="ECO:0000256" key="1">
    <source>
        <dbReference type="ARBA" id="ARBA00022729"/>
    </source>
</evidence>
<evidence type="ECO:0000313" key="4">
    <source>
        <dbReference type="Proteomes" id="UP000318483"/>
    </source>
</evidence>
<dbReference type="SUPFAM" id="SSF53850">
    <property type="entry name" value="Periplasmic binding protein-like II"/>
    <property type="match status" value="1"/>
</dbReference>
<reference evidence="3 4" key="1">
    <citation type="submission" date="2019-07" db="EMBL/GenBank/DDBJ databases">
        <title>Litoreibacter alkalisoli sp. nov., isolated from saline-alkaline soil.</title>
        <authorList>
            <person name="Wang S."/>
            <person name="Xu L."/>
            <person name="Xing Y.-T."/>
            <person name="Sun J.-Q."/>
        </authorList>
    </citation>
    <scope>NUCLEOTIDE SEQUENCE [LARGE SCALE GENOMIC DNA]</scope>
    <source>
        <strain evidence="3 4">LN3S51</strain>
        <plasmid evidence="3 4">unnamed2</plasmid>
    </source>
</reference>
<dbReference type="Gene3D" id="3.40.190.10">
    <property type="entry name" value="Periplasmic binding protein-like II"/>
    <property type="match status" value="2"/>
</dbReference>
<dbReference type="GO" id="GO:0030975">
    <property type="term" value="F:thiamine binding"/>
    <property type="evidence" value="ECO:0007669"/>
    <property type="project" value="TreeGrafter"/>
</dbReference>
<keyword evidence="4" id="KW-1185">Reference proteome</keyword>
<keyword evidence="3" id="KW-0614">Plasmid</keyword>
<keyword evidence="1 2" id="KW-0732">Signal</keyword>